<dbReference type="EMBL" id="KZ293492">
    <property type="protein sequence ID" value="PBK60111.1"/>
    <property type="molecule type" value="Genomic_DNA"/>
</dbReference>
<keyword evidence="2" id="KW-1185">Reference proteome</keyword>
<protein>
    <submittedName>
        <fullName evidence="1">Uncharacterized protein</fullName>
    </submittedName>
</protein>
<evidence type="ECO:0000313" key="1">
    <source>
        <dbReference type="EMBL" id="PBK60111.1"/>
    </source>
</evidence>
<evidence type="ECO:0000313" key="2">
    <source>
        <dbReference type="Proteomes" id="UP000218334"/>
    </source>
</evidence>
<accession>A0A2H3AMQ1</accession>
<organism evidence="1 2">
    <name type="scientific">Armillaria solidipes</name>
    <dbReference type="NCBI Taxonomy" id="1076256"/>
    <lineage>
        <taxon>Eukaryota</taxon>
        <taxon>Fungi</taxon>
        <taxon>Dikarya</taxon>
        <taxon>Basidiomycota</taxon>
        <taxon>Agaricomycotina</taxon>
        <taxon>Agaricomycetes</taxon>
        <taxon>Agaricomycetidae</taxon>
        <taxon>Agaricales</taxon>
        <taxon>Marasmiineae</taxon>
        <taxon>Physalacriaceae</taxon>
        <taxon>Armillaria</taxon>
    </lineage>
</organism>
<dbReference type="AlphaFoldDB" id="A0A2H3AMQ1"/>
<reference evidence="2" key="1">
    <citation type="journal article" date="2017" name="Nat. Ecol. Evol.">
        <title>Genome expansion and lineage-specific genetic innovations in the forest pathogenic fungi Armillaria.</title>
        <authorList>
            <person name="Sipos G."/>
            <person name="Prasanna A.N."/>
            <person name="Walter M.C."/>
            <person name="O'Connor E."/>
            <person name="Balint B."/>
            <person name="Krizsan K."/>
            <person name="Kiss B."/>
            <person name="Hess J."/>
            <person name="Varga T."/>
            <person name="Slot J."/>
            <person name="Riley R."/>
            <person name="Boka B."/>
            <person name="Rigling D."/>
            <person name="Barry K."/>
            <person name="Lee J."/>
            <person name="Mihaltcheva S."/>
            <person name="LaButti K."/>
            <person name="Lipzen A."/>
            <person name="Waldron R."/>
            <person name="Moloney N.M."/>
            <person name="Sperisen C."/>
            <person name="Kredics L."/>
            <person name="Vagvoelgyi C."/>
            <person name="Patrignani A."/>
            <person name="Fitzpatrick D."/>
            <person name="Nagy I."/>
            <person name="Doyle S."/>
            <person name="Anderson J.B."/>
            <person name="Grigoriev I.V."/>
            <person name="Gueldener U."/>
            <person name="Muensterkoetter M."/>
            <person name="Nagy L.G."/>
        </authorList>
    </citation>
    <scope>NUCLEOTIDE SEQUENCE [LARGE SCALE GENOMIC DNA]</scope>
    <source>
        <strain evidence="2">28-4</strain>
    </source>
</reference>
<dbReference type="Proteomes" id="UP000218334">
    <property type="component" value="Unassembled WGS sequence"/>
</dbReference>
<gene>
    <name evidence="1" type="ORF">ARMSODRAFT_982574</name>
</gene>
<name>A0A2H3AMQ1_9AGAR</name>
<sequence length="116" mass="13753">MTTLMASNETADLEYRQENVPAENCCISLQLIFIRLVGFFLSPWLYLCWLEILVVDFEQAIIDNKFDKWLETIYAAWYACWSKNPFKIYCDEEEKDDIAQQRQTIMRGLAQSHENL</sequence>
<proteinExistence type="predicted"/>